<name>A0A5N0DXK3_9NOCA</name>
<sequence length="152" mass="16795">MAPIEVSDEVDRPVEQVFAYVTDPSRFGEWQQGVVSGRMDGGGVPRVGQKCLTTRRIGFAERPVTAELAYIDPPRTWGVRGIDGPIRSIVDVTVDPLDDGARSRVTIRLDFVGHGIGKLLVPLVVRPQSRKEMPANLAALRRQLENQPAQRK</sequence>
<proteinExistence type="predicted"/>
<dbReference type="OrthoDB" id="4545830at2"/>
<dbReference type="SUPFAM" id="SSF55961">
    <property type="entry name" value="Bet v1-like"/>
    <property type="match status" value="1"/>
</dbReference>
<dbReference type="RefSeq" id="WP_150407377.1">
    <property type="nucleotide sequence ID" value="NZ_VXLC01000031.1"/>
</dbReference>
<reference evidence="1 2" key="1">
    <citation type="submission" date="2019-09" db="EMBL/GenBank/DDBJ databases">
        <authorList>
            <person name="Wang X."/>
        </authorList>
    </citation>
    <scope>NUCLEOTIDE SEQUENCE [LARGE SCALE GENOMIC DNA]</scope>
    <source>
        <strain evidence="1 2">CICC 11023</strain>
    </source>
</reference>
<evidence type="ECO:0000313" key="1">
    <source>
        <dbReference type="EMBL" id="KAA8881852.1"/>
    </source>
</evidence>
<comment type="caution">
    <text evidence="1">The sequence shown here is derived from an EMBL/GenBank/DDBJ whole genome shotgun (WGS) entry which is preliminary data.</text>
</comment>
<accession>A0A5N0DXK3</accession>
<dbReference type="Proteomes" id="UP000323876">
    <property type="component" value="Unassembled WGS sequence"/>
</dbReference>
<protein>
    <submittedName>
        <fullName evidence="1">SRPBCC family protein</fullName>
    </submittedName>
</protein>
<dbReference type="EMBL" id="VXLC01000031">
    <property type="protein sequence ID" value="KAA8881852.1"/>
    <property type="molecule type" value="Genomic_DNA"/>
</dbReference>
<dbReference type="CDD" id="cd07812">
    <property type="entry name" value="SRPBCC"/>
    <property type="match status" value="1"/>
</dbReference>
<organism evidence="1 2">
    <name type="scientific">Nocardia colli</name>
    <dbReference type="NCBI Taxonomy" id="2545717"/>
    <lineage>
        <taxon>Bacteria</taxon>
        <taxon>Bacillati</taxon>
        <taxon>Actinomycetota</taxon>
        <taxon>Actinomycetes</taxon>
        <taxon>Mycobacteriales</taxon>
        <taxon>Nocardiaceae</taxon>
        <taxon>Nocardia</taxon>
    </lineage>
</organism>
<dbReference type="Pfam" id="PF10604">
    <property type="entry name" value="Polyketide_cyc2"/>
    <property type="match status" value="1"/>
</dbReference>
<dbReference type="Gene3D" id="3.30.530.20">
    <property type="match status" value="1"/>
</dbReference>
<keyword evidence="2" id="KW-1185">Reference proteome</keyword>
<gene>
    <name evidence="1" type="ORF">F3087_39965</name>
</gene>
<dbReference type="InterPro" id="IPR023393">
    <property type="entry name" value="START-like_dom_sf"/>
</dbReference>
<dbReference type="InterPro" id="IPR019587">
    <property type="entry name" value="Polyketide_cyclase/dehydratase"/>
</dbReference>
<dbReference type="AlphaFoldDB" id="A0A5N0DXK3"/>
<evidence type="ECO:0000313" key="2">
    <source>
        <dbReference type="Proteomes" id="UP000323876"/>
    </source>
</evidence>